<reference evidence="2" key="1">
    <citation type="submission" date="2023-04" db="EMBL/GenBank/DDBJ databases">
        <title>Uncovering the Secrets of Slow-Growing Bacteria in Tropical Savanna Soil through Cultivation and Genomic Analysis.</title>
        <authorList>
            <person name="Goncalves O.S."/>
            <person name="Santana M.F."/>
        </authorList>
    </citation>
    <scope>NUCLEOTIDE SEQUENCE</scope>
    <source>
        <strain evidence="2">ANTI</strain>
    </source>
</reference>
<proteinExistence type="predicted"/>
<dbReference type="AlphaFoldDB" id="A0AAP4EDF6"/>
<name>A0AAP4EDF6_PAEPO</name>
<comment type="caution">
    <text evidence="2">The sequence shown here is derived from an EMBL/GenBank/DDBJ whole genome shotgun (WGS) entry which is preliminary data.</text>
</comment>
<sequence>MICNAAMLITDIPKWKRTNRRARILYLSLMLPIAYLGLLYITNLPWPNLDELIDFFLLAPAKRIVAWFRLPT</sequence>
<evidence type="ECO:0000256" key="1">
    <source>
        <dbReference type="SAM" id="Phobius"/>
    </source>
</evidence>
<dbReference type="RefSeq" id="WP_142657861.1">
    <property type="nucleotide sequence ID" value="NZ_CP017968.3"/>
</dbReference>
<evidence type="ECO:0000313" key="2">
    <source>
        <dbReference type="EMBL" id="MDH2333919.1"/>
    </source>
</evidence>
<accession>A0AAP4EDF6</accession>
<protein>
    <submittedName>
        <fullName evidence="2">Uncharacterized protein</fullName>
    </submittedName>
</protein>
<gene>
    <name evidence="2" type="ORF">QDS18_23910</name>
</gene>
<feature type="transmembrane region" description="Helical" evidence="1">
    <location>
        <begin position="24"/>
        <end position="42"/>
    </location>
</feature>
<dbReference type="EMBL" id="JARVWT010000013">
    <property type="protein sequence ID" value="MDH2333919.1"/>
    <property type="molecule type" value="Genomic_DNA"/>
</dbReference>
<keyword evidence="1" id="KW-1133">Transmembrane helix</keyword>
<keyword evidence="1" id="KW-0472">Membrane</keyword>
<evidence type="ECO:0000313" key="3">
    <source>
        <dbReference type="Proteomes" id="UP001229409"/>
    </source>
</evidence>
<dbReference type="Proteomes" id="UP001229409">
    <property type="component" value="Unassembled WGS sequence"/>
</dbReference>
<keyword evidence="1" id="KW-0812">Transmembrane</keyword>
<organism evidence="2 3">
    <name type="scientific">Paenibacillus polymyxa</name>
    <name type="common">Bacillus polymyxa</name>
    <dbReference type="NCBI Taxonomy" id="1406"/>
    <lineage>
        <taxon>Bacteria</taxon>
        <taxon>Bacillati</taxon>
        <taxon>Bacillota</taxon>
        <taxon>Bacilli</taxon>
        <taxon>Bacillales</taxon>
        <taxon>Paenibacillaceae</taxon>
        <taxon>Paenibacillus</taxon>
    </lineage>
</organism>